<proteinExistence type="predicted"/>
<dbReference type="EMBL" id="JAUJEA010000001">
    <property type="protein sequence ID" value="MDN5199834.1"/>
    <property type="molecule type" value="Genomic_DNA"/>
</dbReference>
<accession>A0ABT8KGK9</accession>
<organism evidence="1 2">
    <name type="scientific">Splendidivirga corallicola</name>
    <dbReference type="NCBI Taxonomy" id="3051826"/>
    <lineage>
        <taxon>Bacteria</taxon>
        <taxon>Pseudomonadati</taxon>
        <taxon>Bacteroidota</taxon>
        <taxon>Cytophagia</taxon>
        <taxon>Cytophagales</taxon>
        <taxon>Splendidivirgaceae</taxon>
        <taxon>Splendidivirga</taxon>
    </lineage>
</organism>
<dbReference type="RefSeq" id="WP_346749866.1">
    <property type="nucleotide sequence ID" value="NZ_JAUJEA010000001.1"/>
</dbReference>
<name>A0ABT8KGK9_9BACT</name>
<evidence type="ECO:0000313" key="2">
    <source>
        <dbReference type="Proteomes" id="UP001172082"/>
    </source>
</evidence>
<comment type="caution">
    <text evidence="1">The sequence shown here is derived from an EMBL/GenBank/DDBJ whole genome shotgun (WGS) entry which is preliminary data.</text>
</comment>
<reference evidence="1" key="1">
    <citation type="submission" date="2023-06" db="EMBL/GenBank/DDBJ databases">
        <title>Genomic of Parafulvivirga corallium.</title>
        <authorList>
            <person name="Wang G."/>
        </authorList>
    </citation>
    <scope>NUCLEOTIDE SEQUENCE</scope>
    <source>
        <strain evidence="1">BMA10</strain>
    </source>
</reference>
<keyword evidence="2" id="KW-1185">Reference proteome</keyword>
<protein>
    <submittedName>
        <fullName evidence="1">Uncharacterized protein</fullName>
    </submittedName>
</protein>
<dbReference type="Proteomes" id="UP001172082">
    <property type="component" value="Unassembled WGS sequence"/>
</dbReference>
<sequence>MAKANLNLIEAIRKAAQKIKNSKHYQWGHMGSCNCGHLAQEITKLSKSQIHEYAMRKYGDWTEQCMDYCPTSRYPMDLVISTMLDAGLDIDDLKNLERLSDREVLKTFPIEERNLRHNVKQDVVKYMMAWAKLLEEQLIQHISLPSVQIKDGVTG</sequence>
<gene>
    <name evidence="1" type="ORF">QQ008_00630</name>
</gene>
<evidence type="ECO:0000313" key="1">
    <source>
        <dbReference type="EMBL" id="MDN5199834.1"/>
    </source>
</evidence>